<evidence type="ECO:0000256" key="5">
    <source>
        <dbReference type="SAM" id="MobiDB-lite"/>
    </source>
</evidence>
<dbReference type="InterPro" id="IPR047347">
    <property type="entry name" value="YvaQ-like_sensor"/>
</dbReference>
<feature type="transmembrane region" description="Helical" evidence="6">
    <location>
        <begin position="190"/>
        <end position="212"/>
    </location>
</feature>
<evidence type="ECO:0000256" key="6">
    <source>
        <dbReference type="SAM" id="Phobius"/>
    </source>
</evidence>
<accession>A0A1H7C3A0</accession>
<dbReference type="EMBL" id="FNZK01000019">
    <property type="protein sequence ID" value="SEJ83764.1"/>
    <property type="molecule type" value="Genomic_DNA"/>
</dbReference>
<feature type="domain" description="HAMP" evidence="8">
    <location>
        <begin position="213"/>
        <end position="268"/>
    </location>
</feature>
<dbReference type="Proteomes" id="UP000199662">
    <property type="component" value="Unassembled WGS sequence"/>
</dbReference>
<gene>
    <name evidence="9" type="ORF">SAMN05660742_11912</name>
</gene>
<organism evidence="9 10">
    <name type="scientific">Propionispira arboris</name>
    <dbReference type="NCBI Taxonomy" id="84035"/>
    <lineage>
        <taxon>Bacteria</taxon>
        <taxon>Bacillati</taxon>
        <taxon>Bacillota</taxon>
        <taxon>Negativicutes</taxon>
        <taxon>Selenomonadales</taxon>
        <taxon>Selenomonadaceae</taxon>
        <taxon>Propionispira</taxon>
    </lineage>
</organism>
<reference evidence="10" key="1">
    <citation type="submission" date="2016-10" db="EMBL/GenBank/DDBJ databases">
        <authorList>
            <person name="Varghese N."/>
            <person name="Submissions S."/>
        </authorList>
    </citation>
    <scope>NUCLEOTIDE SEQUENCE [LARGE SCALE GENOMIC DNA]</scope>
    <source>
        <strain evidence="10">DSM 2179</strain>
    </source>
</reference>
<evidence type="ECO:0000313" key="10">
    <source>
        <dbReference type="Proteomes" id="UP000199662"/>
    </source>
</evidence>
<feature type="coiled-coil region" evidence="4">
    <location>
        <begin position="75"/>
        <end position="102"/>
    </location>
</feature>
<dbReference type="SMART" id="SM00283">
    <property type="entry name" value="MA"/>
    <property type="match status" value="1"/>
</dbReference>
<evidence type="ECO:0000256" key="1">
    <source>
        <dbReference type="ARBA" id="ARBA00023224"/>
    </source>
</evidence>
<comment type="similarity">
    <text evidence="2">Belongs to the methyl-accepting chemotaxis (MCP) protein family.</text>
</comment>
<dbReference type="CDD" id="cd11386">
    <property type="entry name" value="MCP_signal"/>
    <property type="match status" value="1"/>
</dbReference>
<dbReference type="GO" id="GO:0007165">
    <property type="term" value="P:signal transduction"/>
    <property type="evidence" value="ECO:0007669"/>
    <property type="project" value="UniProtKB-KW"/>
</dbReference>
<dbReference type="Pfam" id="PF00015">
    <property type="entry name" value="MCPsignal"/>
    <property type="match status" value="1"/>
</dbReference>
<feature type="compositionally biased region" description="Polar residues" evidence="5">
    <location>
        <begin position="531"/>
        <end position="545"/>
    </location>
</feature>
<keyword evidence="6" id="KW-0472">Membrane</keyword>
<keyword evidence="6" id="KW-0812">Transmembrane</keyword>
<dbReference type="Pfam" id="PF12729">
    <property type="entry name" value="4HB_MCP_1"/>
    <property type="match status" value="1"/>
</dbReference>
<keyword evidence="4" id="KW-0175">Coiled coil</keyword>
<feature type="compositionally biased region" description="Basic and acidic residues" evidence="5">
    <location>
        <begin position="517"/>
        <end position="530"/>
    </location>
</feature>
<proteinExistence type="inferred from homology"/>
<protein>
    <submittedName>
        <fullName evidence="9">Methyl-accepting chemotaxis protein</fullName>
    </submittedName>
</protein>
<dbReference type="Gene3D" id="1.10.287.950">
    <property type="entry name" value="Methyl-accepting chemotaxis protein"/>
    <property type="match status" value="1"/>
</dbReference>
<dbReference type="InterPro" id="IPR024478">
    <property type="entry name" value="HlyB_4HB_MCP"/>
</dbReference>
<dbReference type="InterPro" id="IPR004089">
    <property type="entry name" value="MCPsignal_dom"/>
</dbReference>
<dbReference type="PROSITE" id="PS50885">
    <property type="entry name" value="HAMP"/>
    <property type="match status" value="1"/>
</dbReference>
<dbReference type="AlphaFoldDB" id="A0A1H7C3A0"/>
<keyword evidence="6" id="KW-1133">Transmembrane helix</keyword>
<dbReference type="PANTHER" id="PTHR32089">
    <property type="entry name" value="METHYL-ACCEPTING CHEMOTAXIS PROTEIN MCPB"/>
    <property type="match status" value="1"/>
</dbReference>
<dbReference type="STRING" id="84035.SAMN05660742_11912"/>
<dbReference type="CDD" id="cd19411">
    <property type="entry name" value="MCP2201-like_sensor"/>
    <property type="match status" value="1"/>
</dbReference>
<name>A0A1H7C3A0_9FIRM</name>
<evidence type="ECO:0000259" key="7">
    <source>
        <dbReference type="PROSITE" id="PS50111"/>
    </source>
</evidence>
<evidence type="ECO:0000256" key="3">
    <source>
        <dbReference type="PROSITE-ProRule" id="PRU00284"/>
    </source>
</evidence>
<sequence length="573" mass="62480">MDWFNNLQVKQKLTLLIAVFVFAIIGVSLANNLELKQSSSRMDQLYTTNVKQIQLAYKDKVLLHQTVETIYALIISTEASENQRLKTDLAEIRKELDENIATYEKLPLTAAQVSDINALKDSVQKYRAVNNQIIDLATQNKNQEAYALSKKEAAPLLKNILVAGDKIANDSDQGAAEMNEFGKTEIVKSVWTSSIITLIAILLGLSIGILTVKQIGNRLKTTVNFLTHLADGNFSNNISEKSLLDRSEFGILSQSVDKMTRNIRKLIQQILAAAEQMASSSQQLTASAEQSSQAATQVAESTTHVADSSTKQLKLIEHTASVVSEMIQGINTVTKNIQTVNDSGKRTSDTALEGTKAIKTTIEQMARIGEKTENAAEVIHALSQYSKEIDKIIGIISSIADQTNLLALNAAIEAARAGDAGRGFSVVAEEVRKLAEQSAQSTKEIVDLIKNVQINTEKAVSYMNENKKEVQSGEDFANSAGDKFNNIFTMITEIGNGIEEITASTTQLDAGTKRVVESSNNIDKESRKAASETQTISAATEEQSASMEEIASASTHLAKMAEDLQTIVRKFKV</sequence>
<evidence type="ECO:0000256" key="2">
    <source>
        <dbReference type="ARBA" id="ARBA00029447"/>
    </source>
</evidence>
<dbReference type="PANTHER" id="PTHR32089:SF112">
    <property type="entry name" value="LYSOZYME-LIKE PROTEIN-RELATED"/>
    <property type="match status" value="1"/>
</dbReference>
<keyword evidence="10" id="KW-1185">Reference proteome</keyword>
<evidence type="ECO:0000313" key="9">
    <source>
        <dbReference type="EMBL" id="SEJ83764.1"/>
    </source>
</evidence>
<evidence type="ECO:0000259" key="8">
    <source>
        <dbReference type="PROSITE" id="PS50885"/>
    </source>
</evidence>
<dbReference type="InterPro" id="IPR003660">
    <property type="entry name" value="HAMP_dom"/>
</dbReference>
<dbReference type="SUPFAM" id="SSF58104">
    <property type="entry name" value="Methyl-accepting chemotaxis protein (MCP) signaling domain"/>
    <property type="match status" value="1"/>
</dbReference>
<feature type="domain" description="Methyl-accepting transducer" evidence="7">
    <location>
        <begin position="287"/>
        <end position="523"/>
    </location>
</feature>
<dbReference type="PROSITE" id="PS50111">
    <property type="entry name" value="CHEMOTAXIS_TRANSDUC_2"/>
    <property type="match status" value="1"/>
</dbReference>
<dbReference type="GO" id="GO:0016020">
    <property type="term" value="C:membrane"/>
    <property type="evidence" value="ECO:0007669"/>
    <property type="project" value="InterPro"/>
</dbReference>
<dbReference type="RefSeq" id="WP_091834088.1">
    <property type="nucleotide sequence ID" value="NZ_FNZK01000019.1"/>
</dbReference>
<feature type="region of interest" description="Disordered" evidence="5">
    <location>
        <begin position="517"/>
        <end position="545"/>
    </location>
</feature>
<evidence type="ECO:0000256" key="4">
    <source>
        <dbReference type="SAM" id="Coils"/>
    </source>
</evidence>
<keyword evidence="1 3" id="KW-0807">Transducer</keyword>